<feature type="transmembrane region" description="Helical" evidence="6">
    <location>
        <begin position="240"/>
        <end position="264"/>
    </location>
</feature>
<evidence type="ECO:0000256" key="4">
    <source>
        <dbReference type="ARBA" id="ARBA00022989"/>
    </source>
</evidence>
<dbReference type="EMBL" id="JAVDPY010000006">
    <property type="protein sequence ID" value="MDR6335090.1"/>
    <property type="molecule type" value="Genomic_DNA"/>
</dbReference>
<feature type="transmembrane region" description="Helical" evidence="6">
    <location>
        <begin position="48"/>
        <end position="74"/>
    </location>
</feature>
<dbReference type="InterPro" id="IPR043428">
    <property type="entry name" value="LivM-like"/>
</dbReference>
<dbReference type="GO" id="GO:0005886">
    <property type="term" value="C:plasma membrane"/>
    <property type="evidence" value="ECO:0007669"/>
    <property type="project" value="UniProtKB-SubCell"/>
</dbReference>
<feature type="transmembrane region" description="Helical" evidence="6">
    <location>
        <begin position="153"/>
        <end position="173"/>
    </location>
</feature>
<dbReference type="EMBL" id="BSDO01000005">
    <property type="protein sequence ID" value="GLI23687.1"/>
    <property type="molecule type" value="Genomic_DNA"/>
</dbReference>
<dbReference type="Pfam" id="PF02653">
    <property type="entry name" value="BPD_transp_2"/>
    <property type="match status" value="1"/>
</dbReference>
<dbReference type="PANTHER" id="PTHR30482:SF17">
    <property type="entry name" value="ABC TRANSPORTER ATP-BINDING PROTEIN"/>
    <property type="match status" value="1"/>
</dbReference>
<dbReference type="AlphaFoldDB" id="A0A9W6FMQ5"/>
<organism evidence="7 9">
    <name type="scientific">Xanthobacter flavus</name>
    <dbReference type="NCBI Taxonomy" id="281"/>
    <lineage>
        <taxon>Bacteria</taxon>
        <taxon>Pseudomonadati</taxon>
        <taxon>Pseudomonadota</taxon>
        <taxon>Alphaproteobacteria</taxon>
        <taxon>Hyphomicrobiales</taxon>
        <taxon>Xanthobacteraceae</taxon>
        <taxon>Xanthobacter</taxon>
    </lineage>
</organism>
<reference evidence="8 10" key="2">
    <citation type="submission" date="2023-07" db="EMBL/GenBank/DDBJ databases">
        <title>Genomic Encyclopedia of Type Strains, Phase IV (KMG-IV): sequencing the most valuable type-strain genomes for metagenomic binning, comparative biology and taxonomic classification.</title>
        <authorList>
            <person name="Goeker M."/>
        </authorList>
    </citation>
    <scope>NUCLEOTIDE SEQUENCE [LARGE SCALE GENOMIC DNA]</scope>
    <source>
        <strain evidence="8 10">DSM 338</strain>
    </source>
</reference>
<keyword evidence="4 6" id="KW-1133">Transmembrane helix</keyword>
<dbReference type="GeneID" id="95764142"/>
<evidence type="ECO:0000313" key="7">
    <source>
        <dbReference type="EMBL" id="GLI23687.1"/>
    </source>
</evidence>
<feature type="transmembrane region" description="Helical" evidence="6">
    <location>
        <begin position="276"/>
        <end position="296"/>
    </location>
</feature>
<feature type="transmembrane region" description="Helical" evidence="6">
    <location>
        <begin position="203"/>
        <end position="228"/>
    </location>
</feature>
<dbReference type="RefSeq" id="WP_281808539.1">
    <property type="nucleotide sequence ID" value="NZ_BSDO01000005.1"/>
</dbReference>
<name>A0A9W6FMQ5_XANFL</name>
<comment type="subcellular location">
    <subcellularLocation>
        <location evidence="1">Cell membrane</location>
        <topology evidence="1">Multi-pass membrane protein</topology>
    </subcellularLocation>
</comment>
<evidence type="ECO:0000256" key="1">
    <source>
        <dbReference type="ARBA" id="ARBA00004651"/>
    </source>
</evidence>
<keyword evidence="10" id="KW-1185">Reference proteome</keyword>
<keyword evidence="2" id="KW-1003">Cell membrane</keyword>
<dbReference type="Proteomes" id="UP001245370">
    <property type="component" value="Unassembled WGS sequence"/>
</dbReference>
<reference evidence="7" key="1">
    <citation type="submission" date="2022-12" db="EMBL/GenBank/DDBJ databases">
        <title>Reference genome sequencing for broad-spectrum identification of bacterial and archaeal isolates by mass spectrometry.</title>
        <authorList>
            <person name="Sekiguchi Y."/>
            <person name="Tourlousse D.M."/>
        </authorList>
    </citation>
    <scope>NUCLEOTIDE SEQUENCE</scope>
    <source>
        <strain evidence="7">301</strain>
    </source>
</reference>
<keyword evidence="3 6" id="KW-0812">Transmembrane</keyword>
<evidence type="ECO:0000313" key="10">
    <source>
        <dbReference type="Proteomes" id="UP001245370"/>
    </source>
</evidence>
<dbReference type="CDD" id="cd06581">
    <property type="entry name" value="TM_PBP1_LivM_like"/>
    <property type="match status" value="1"/>
</dbReference>
<evidence type="ECO:0000256" key="6">
    <source>
        <dbReference type="SAM" id="Phobius"/>
    </source>
</evidence>
<evidence type="ECO:0000256" key="2">
    <source>
        <dbReference type="ARBA" id="ARBA00022475"/>
    </source>
</evidence>
<proteinExistence type="predicted"/>
<evidence type="ECO:0000256" key="3">
    <source>
        <dbReference type="ARBA" id="ARBA00022692"/>
    </source>
</evidence>
<dbReference type="InterPro" id="IPR001851">
    <property type="entry name" value="ABC_transp_permease"/>
</dbReference>
<accession>A0A9W6FMQ5</accession>
<comment type="caution">
    <text evidence="7">The sequence shown here is derived from an EMBL/GenBank/DDBJ whole genome shotgun (WGS) entry which is preliminary data.</text>
</comment>
<evidence type="ECO:0000313" key="8">
    <source>
        <dbReference type="EMBL" id="MDR6335090.1"/>
    </source>
</evidence>
<evidence type="ECO:0000256" key="5">
    <source>
        <dbReference type="ARBA" id="ARBA00023136"/>
    </source>
</evidence>
<evidence type="ECO:0000313" key="9">
    <source>
        <dbReference type="Proteomes" id="UP001144397"/>
    </source>
</evidence>
<dbReference type="PANTHER" id="PTHR30482">
    <property type="entry name" value="HIGH-AFFINITY BRANCHED-CHAIN AMINO ACID TRANSPORT SYSTEM PERMEASE"/>
    <property type="match status" value="1"/>
</dbReference>
<keyword evidence="5 6" id="KW-0472">Membrane</keyword>
<dbReference type="Proteomes" id="UP001144397">
    <property type="component" value="Unassembled WGS sequence"/>
</dbReference>
<feature type="transmembrane region" description="Helical" evidence="6">
    <location>
        <begin position="110"/>
        <end position="132"/>
    </location>
</feature>
<protein>
    <submittedName>
        <fullName evidence="7">Branched-chain amino acid ABC transporter permease</fullName>
    </submittedName>
    <submittedName>
        <fullName evidence="8">Branched-chain amino acid transport system permease protein</fullName>
    </submittedName>
</protein>
<feature type="transmembrane region" description="Helical" evidence="6">
    <location>
        <begin position="81"/>
        <end position="104"/>
    </location>
</feature>
<gene>
    <name evidence="8" type="ORF">GGQ86_003580</name>
    <name evidence="7" type="ORF">XFLAVUS301_33610</name>
</gene>
<dbReference type="GO" id="GO:0015658">
    <property type="term" value="F:branched-chain amino acid transmembrane transporter activity"/>
    <property type="evidence" value="ECO:0007669"/>
    <property type="project" value="InterPro"/>
</dbReference>
<sequence length="329" mass="34333">MKTSGMKTLGILILAAAAVPLLLPGPFYLSIATQVLVYGLFAVSVNLIAGYCGMVSLGHAAFLGIAGYAFALLTTSTGWPLWAAIPAAVALSVAAGALFGLVALRTSGLSFLMITLALGQIVWGIAFRYVDLTNGENGISMPRFQGLLASGTGLYYLCLAVTAGCLALVTILAGSPLGASMQGVRDQPRRMSTLGYDVWRIRYAAYVLSAGIAGIAGVLYMLLFRFISPHTLSLTVSSEAVLMVIAGGLGTTFGPIVGAALVVLLKNVASAYTDRWPTLLGLIFLFIIVVVPEGLLPGARRMMRTLGTRLAARRGPTPIPATPVKEARP</sequence>